<dbReference type="InterPro" id="IPR015422">
    <property type="entry name" value="PyrdxlP-dep_Trfase_small"/>
</dbReference>
<evidence type="ECO:0000313" key="4">
    <source>
        <dbReference type="Proteomes" id="UP000663832"/>
    </source>
</evidence>
<comment type="caution">
    <text evidence="2">The sequence shown here is derived from an EMBL/GenBank/DDBJ whole genome shotgun (WGS) entry which is preliminary data.</text>
</comment>
<dbReference type="Gene3D" id="3.40.640.10">
    <property type="entry name" value="Type I PLP-dependent aspartate aminotransferase-like (Major domain)"/>
    <property type="match status" value="1"/>
</dbReference>
<dbReference type="AlphaFoldDB" id="A0A814M8T4"/>
<name>A0A814M8T4_9BILA</name>
<dbReference type="EMBL" id="CAJNOM010000162">
    <property type="protein sequence ID" value="CAF1163062.1"/>
    <property type="molecule type" value="Genomic_DNA"/>
</dbReference>
<reference evidence="2" key="1">
    <citation type="submission" date="2021-02" db="EMBL/GenBank/DDBJ databases">
        <authorList>
            <person name="Nowell W R."/>
        </authorList>
    </citation>
    <scope>NUCLEOTIDE SEQUENCE</scope>
</reference>
<keyword evidence="4" id="KW-1185">Reference proteome</keyword>
<dbReference type="EMBL" id="CAJNOI010000109">
    <property type="protein sequence ID" value="CAF1073316.1"/>
    <property type="molecule type" value="Genomic_DNA"/>
</dbReference>
<evidence type="ECO:0000313" key="3">
    <source>
        <dbReference type="EMBL" id="CAF1163062.1"/>
    </source>
</evidence>
<dbReference type="Proteomes" id="UP000663877">
    <property type="component" value="Unassembled WGS sequence"/>
</dbReference>
<dbReference type="InterPro" id="IPR015424">
    <property type="entry name" value="PyrdxlP-dep_Trfase"/>
</dbReference>
<dbReference type="InterPro" id="IPR015421">
    <property type="entry name" value="PyrdxlP-dep_Trfase_major"/>
</dbReference>
<dbReference type="Pfam" id="PF00155">
    <property type="entry name" value="Aminotran_1_2"/>
    <property type="match status" value="1"/>
</dbReference>
<proteinExistence type="predicted"/>
<protein>
    <recommendedName>
        <fullName evidence="1">Aminotransferase class I/classII large domain-containing protein</fullName>
    </recommendedName>
</protein>
<dbReference type="Proteomes" id="UP000663832">
    <property type="component" value="Unassembled WGS sequence"/>
</dbReference>
<gene>
    <name evidence="2" type="ORF">BJG266_LOCUS19831</name>
    <name evidence="3" type="ORF">QVE165_LOCUS23669</name>
</gene>
<organism evidence="2 5">
    <name type="scientific">Adineta steineri</name>
    <dbReference type="NCBI Taxonomy" id="433720"/>
    <lineage>
        <taxon>Eukaryota</taxon>
        <taxon>Metazoa</taxon>
        <taxon>Spiralia</taxon>
        <taxon>Gnathifera</taxon>
        <taxon>Rotifera</taxon>
        <taxon>Eurotatoria</taxon>
        <taxon>Bdelloidea</taxon>
        <taxon>Adinetida</taxon>
        <taxon>Adinetidae</taxon>
        <taxon>Adineta</taxon>
    </lineage>
</organism>
<evidence type="ECO:0000313" key="5">
    <source>
        <dbReference type="Proteomes" id="UP000663877"/>
    </source>
</evidence>
<dbReference type="CDD" id="cd00609">
    <property type="entry name" value="AAT_like"/>
    <property type="match status" value="1"/>
</dbReference>
<dbReference type="SUPFAM" id="SSF53383">
    <property type="entry name" value="PLP-dependent transferases"/>
    <property type="match status" value="1"/>
</dbReference>
<evidence type="ECO:0000313" key="2">
    <source>
        <dbReference type="EMBL" id="CAF1073316.1"/>
    </source>
</evidence>
<dbReference type="OrthoDB" id="9976725at2759"/>
<evidence type="ECO:0000259" key="1">
    <source>
        <dbReference type="Pfam" id="PF00155"/>
    </source>
</evidence>
<accession>A0A814M8T4</accession>
<sequence length="439" mass="50038">MDTTNIQNDELILSQRILSGINSSHYQRIGAFVQNEYGKILSAHKESSSLSTLCDFTFGNPHNMALPTFLSSFHKYIEPLNVGWYGYCMATNPNTEPSRQIVALNLSKRFSPLSFQSEDIYLVKGNFGGLYTCISMLLNPNDEVIFPIPAWFCYEAMIISCQGISIEVNINLNTFELNLDEIKNKITDRTKILIINTPHNPTGKIYSSTTLELLSNILLEEYERRQQKYGHQAQPIWLVSDEAYNNILFNNNKFYSPAEFYPYTFLCYTYAKTLLNPGIRLGYIALSEKVPLNYRLLFQKYLPQTLIVNGFQVPDCVTQYLVQDIEKLAISIDIENLEKKLNSVLDILSSIGYEIPVKPEGTFYILIKSPLEDDQAFCRLLSKYNVLCLPGAVLAIPGYFRISLTANEDMIERSREGFKQAYEEAMSSNSNQAIQSDNK</sequence>
<feature type="domain" description="Aminotransferase class I/classII large" evidence="1">
    <location>
        <begin position="113"/>
        <end position="412"/>
    </location>
</feature>
<dbReference type="InterPro" id="IPR004839">
    <property type="entry name" value="Aminotransferase_I/II_large"/>
</dbReference>
<dbReference type="PANTHER" id="PTHR42691:SF1">
    <property type="entry name" value="ASPARTATE AMINOTRANSFERASE YHDR-RELATED"/>
    <property type="match status" value="1"/>
</dbReference>
<dbReference type="Gene3D" id="3.90.1150.10">
    <property type="entry name" value="Aspartate Aminotransferase, domain 1"/>
    <property type="match status" value="1"/>
</dbReference>
<dbReference type="GO" id="GO:0030170">
    <property type="term" value="F:pyridoxal phosphate binding"/>
    <property type="evidence" value="ECO:0007669"/>
    <property type="project" value="InterPro"/>
</dbReference>
<dbReference type="PANTHER" id="PTHR42691">
    <property type="entry name" value="ASPARTATE AMINOTRANSFERASE YHDR-RELATED"/>
    <property type="match status" value="1"/>
</dbReference>